<dbReference type="InterPro" id="IPR036188">
    <property type="entry name" value="FAD/NAD-bd_sf"/>
</dbReference>
<keyword evidence="1" id="KW-0560">Oxidoreductase</keyword>
<sequence>MTHRFERNGLDVHLEADVIVIGAGIAGAGVAAELSTSHQVVLLEQEAQPGYHATGRSAALHSEVYGNASIRALTRSSRDFFLAGADGQDFAHPRGCVHIARADQLDALEAFAGQPTVGPFVSRVSGDVLRERIPLLKPGHVVAALEERCAFDLDVAAIHQHFLRRHRANGGSLHCSSGVEAIERANGDWLVAASGRSFRAPILVNAAGAWGDRIAAVAGICPVGLQPKRRSALTVDAPAGVDPSRWPAAIDIAEQFYFKPEGGRILISPADETPSEPCDASPEELDLAIAVDRVQQALDLPVRRITHSWAGLRTFVADKTPVVGFASDAPGFFWLVGQGGYGIQTSPALSRLAAELISGRSVPADLQDQGIDASDLSPARLRAEVLS</sequence>
<dbReference type="InterPro" id="IPR006076">
    <property type="entry name" value="FAD-dep_OxRdtase"/>
</dbReference>
<accession>A0A1T5CZ15</accession>
<dbReference type="PANTHER" id="PTHR13847:SF287">
    <property type="entry name" value="FAD-DEPENDENT OXIDOREDUCTASE DOMAIN-CONTAINING PROTEIN 1"/>
    <property type="match status" value="1"/>
</dbReference>
<organism evidence="3 4">
    <name type="scientific">Rhizorhabdus histidinilytica</name>
    <dbReference type="NCBI Taxonomy" id="439228"/>
    <lineage>
        <taxon>Bacteria</taxon>
        <taxon>Pseudomonadati</taxon>
        <taxon>Pseudomonadota</taxon>
        <taxon>Alphaproteobacteria</taxon>
        <taxon>Sphingomonadales</taxon>
        <taxon>Sphingomonadaceae</taxon>
        <taxon>Rhizorhabdus</taxon>
    </lineage>
</organism>
<reference evidence="4" key="1">
    <citation type="submission" date="2017-02" db="EMBL/GenBank/DDBJ databases">
        <authorList>
            <person name="Varghese N."/>
            <person name="Submissions S."/>
        </authorList>
    </citation>
    <scope>NUCLEOTIDE SEQUENCE [LARGE SCALE GENOMIC DNA]</scope>
    <source>
        <strain evidence="4">UM2</strain>
    </source>
</reference>
<evidence type="ECO:0000313" key="3">
    <source>
        <dbReference type="EMBL" id="SKB64581.1"/>
    </source>
</evidence>
<evidence type="ECO:0000256" key="1">
    <source>
        <dbReference type="ARBA" id="ARBA00023002"/>
    </source>
</evidence>
<name>A0A1T5CZ15_9SPHN</name>
<feature type="domain" description="FAD dependent oxidoreductase" evidence="2">
    <location>
        <begin position="17"/>
        <end position="356"/>
    </location>
</feature>
<evidence type="ECO:0000313" key="4">
    <source>
        <dbReference type="Proteomes" id="UP000189818"/>
    </source>
</evidence>
<dbReference type="STRING" id="439228.SAMN06295920_104425"/>
<dbReference type="GO" id="GO:0005737">
    <property type="term" value="C:cytoplasm"/>
    <property type="evidence" value="ECO:0007669"/>
    <property type="project" value="TreeGrafter"/>
</dbReference>
<keyword evidence="4" id="KW-1185">Reference proteome</keyword>
<protein>
    <submittedName>
        <fullName evidence="3">D-arginine dehydrogenase</fullName>
    </submittedName>
</protein>
<dbReference type="GO" id="GO:0016491">
    <property type="term" value="F:oxidoreductase activity"/>
    <property type="evidence" value="ECO:0007669"/>
    <property type="project" value="UniProtKB-KW"/>
</dbReference>
<dbReference type="Gene3D" id="3.30.9.10">
    <property type="entry name" value="D-Amino Acid Oxidase, subunit A, domain 2"/>
    <property type="match status" value="1"/>
</dbReference>
<gene>
    <name evidence="3" type="ORF">SAMN06295920_104425</name>
</gene>
<proteinExistence type="predicted"/>
<dbReference type="Gene3D" id="3.50.50.60">
    <property type="entry name" value="FAD/NAD(P)-binding domain"/>
    <property type="match status" value="1"/>
</dbReference>
<dbReference type="AlphaFoldDB" id="A0A1T5CZ15"/>
<dbReference type="OrthoDB" id="7421214at2"/>
<dbReference type="SUPFAM" id="SSF51905">
    <property type="entry name" value="FAD/NAD(P)-binding domain"/>
    <property type="match status" value="1"/>
</dbReference>
<evidence type="ECO:0000259" key="2">
    <source>
        <dbReference type="Pfam" id="PF01266"/>
    </source>
</evidence>
<dbReference type="EMBL" id="FUYM01000004">
    <property type="protein sequence ID" value="SKB64581.1"/>
    <property type="molecule type" value="Genomic_DNA"/>
</dbReference>
<dbReference type="PANTHER" id="PTHR13847">
    <property type="entry name" value="SARCOSINE DEHYDROGENASE-RELATED"/>
    <property type="match status" value="1"/>
</dbReference>
<dbReference type="Pfam" id="PF01266">
    <property type="entry name" value="DAO"/>
    <property type="match status" value="1"/>
</dbReference>
<dbReference type="Proteomes" id="UP000189818">
    <property type="component" value="Unassembled WGS sequence"/>
</dbReference>